<feature type="coiled-coil region" evidence="5">
    <location>
        <begin position="470"/>
        <end position="497"/>
    </location>
</feature>
<evidence type="ECO:0000256" key="5">
    <source>
        <dbReference type="SAM" id="Coils"/>
    </source>
</evidence>
<dbReference type="GO" id="GO:0005634">
    <property type="term" value="C:nucleus"/>
    <property type="evidence" value="ECO:0007669"/>
    <property type="project" value="UniProtKB-SubCell"/>
</dbReference>
<dbReference type="Proteomes" id="UP001419268">
    <property type="component" value="Unassembled WGS sequence"/>
</dbReference>
<proteinExistence type="predicted"/>
<dbReference type="AlphaFoldDB" id="A0AAP0LBC5"/>
<dbReference type="Pfam" id="PF00010">
    <property type="entry name" value="HLH"/>
    <property type="match status" value="1"/>
</dbReference>
<feature type="compositionally biased region" description="Basic and acidic residues" evidence="6">
    <location>
        <begin position="388"/>
        <end position="398"/>
    </location>
</feature>
<dbReference type="Pfam" id="PF22754">
    <property type="entry name" value="bHLH-TF_ACT-like_plant"/>
    <property type="match status" value="1"/>
</dbReference>
<keyword evidence="4" id="KW-0539">Nucleus</keyword>
<evidence type="ECO:0000313" key="8">
    <source>
        <dbReference type="EMBL" id="KAK9167851.1"/>
    </source>
</evidence>
<keyword evidence="3" id="KW-0804">Transcription</keyword>
<dbReference type="PANTHER" id="PTHR31945:SF11">
    <property type="entry name" value="TRANSCRIPTION FACTOR ABORTED MICROSPORES"/>
    <property type="match status" value="1"/>
</dbReference>
<dbReference type="Gene3D" id="4.10.280.10">
    <property type="entry name" value="Helix-loop-helix DNA-binding domain"/>
    <property type="match status" value="1"/>
</dbReference>
<dbReference type="SMART" id="SM00353">
    <property type="entry name" value="HLH"/>
    <property type="match status" value="1"/>
</dbReference>
<feature type="region of interest" description="Disordered" evidence="6">
    <location>
        <begin position="670"/>
        <end position="692"/>
    </location>
</feature>
<gene>
    <name evidence="8" type="ORF">Scep_003042</name>
</gene>
<accession>A0AAP0LBC5</accession>
<feature type="domain" description="BHLH" evidence="7">
    <location>
        <begin position="431"/>
        <end position="480"/>
    </location>
</feature>
<dbReference type="InterPro" id="IPR054502">
    <property type="entry name" value="bHLH-TF_ACT-like_plant"/>
</dbReference>
<evidence type="ECO:0000259" key="7">
    <source>
        <dbReference type="PROSITE" id="PS50888"/>
    </source>
</evidence>
<dbReference type="CDD" id="cd11443">
    <property type="entry name" value="bHLH_AtAMS_like"/>
    <property type="match status" value="1"/>
</dbReference>
<evidence type="ECO:0000256" key="3">
    <source>
        <dbReference type="ARBA" id="ARBA00023163"/>
    </source>
</evidence>
<sequence length="692" mass="76576">MDSVQILVDRLRHLVSAKNWDYGALWKVDGDQRIFELVGCCCGGAESCGSEEFAYPVTPLLLPPSPSPSPSACRDTIGPHQRTSHCHLLARLPSTMSLEDSSSGDHAQALISSQPRWISLSDSNGKSGTKVLIPVAPPGALMIELFSAKQQVSEDPRIIEFATALSTTNNVSWSWGQEALSCTHSSSIDVLGQELESPPLLRHDRDEFHTNKHLSISDSLPFASIKNNNNPCWMSQGQQQQQAAAATLLPADDTTTLNNNLSCWDLSSLDQIRLSTNSPINTIMNHSSGELIQPRDDHMIAFEGSSAEESILSDRHMMMMMMMMPGNSSKADHDPHQLAYAYHDHADAGELIPDLPAVDTSTAAGANKTLLLQHASTDSSSCVIPKDTGGHEQKDSIKQETMGNKADSISDCSDQIEDDDDHKVVGRSGRRHQSKNLVAERKRRKKLNDRLYALRALVPKITKMDRASILGDAIEFVKELQKQVKELQDELEELPNGDGVDKQHISKIDITNPNSTAHQSEMPNENGSICVGNKLEAHNDSLLDGLNVGSRSTSRSKQSQDYVVSDDKTQQMEVQVDVTQINGSEFYLKVFCEYKPSGFVRLMEAMNSLGLEVTNANVTTFRGLVLNVFKVEKRDNELVQADHVRESLLELTRNPLAGWSTEQRSSLDYHHHDPNHYINSHHHHLHSLQTQT</sequence>
<organism evidence="8 9">
    <name type="scientific">Stephania cephalantha</name>
    <dbReference type="NCBI Taxonomy" id="152367"/>
    <lineage>
        <taxon>Eukaryota</taxon>
        <taxon>Viridiplantae</taxon>
        <taxon>Streptophyta</taxon>
        <taxon>Embryophyta</taxon>
        <taxon>Tracheophyta</taxon>
        <taxon>Spermatophyta</taxon>
        <taxon>Magnoliopsida</taxon>
        <taxon>Ranunculales</taxon>
        <taxon>Menispermaceae</taxon>
        <taxon>Menispermoideae</taxon>
        <taxon>Cissampelideae</taxon>
        <taxon>Stephania</taxon>
    </lineage>
</organism>
<dbReference type="GO" id="GO:0043565">
    <property type="term" value="F:sequence-specific DNA binding"/>
    <property type="evidence" value="ECO:0007669"/>
    <property type="project" value="TreeGrafter"/>
</dbReference>
<keyword evidence="2" id="KW-0805">Transcription regulation</keyword>
<dbReference type="SUPFAM" id="SSF47459">
    <property type="entry name" value="HLH, helix-loop-helix DNA-binding domain"/>
    <property type="match status" value="1"/>
</dbReference>
<dbReference type="GO" id="GO:0046983">
    <property type="term" value="F:protein dimerization activity"/>
    <property type="evidence" value="ECO:0007669"/>
    <property type="project" value="InterPro"/>
</dbReference>
<dbReference type="InterPro" id="IPR051358">
    <property type="entry name" value="TF_AMS/ICE1/BHLH6-like"/>
</dbReference>
<dbReference type="EMBL" id="JBBNAG010000001">
    <property type="protein sequence ID" value="KAK9167851.1"/>
    <property type="molecule type" value="Genomic_DNA"/>
</dbReference>
<name>A0AAP0LBC5_9MAGN</name>
<reference evidence="8 9" key="1">
    <citation type="submission" date="2024-01" db="EMBL/GenBank/DDBJ databases">
        <title>Genome assemblies of Stephania.</title>
        <authorList>
            <person name="Yang L."/>
        </authorList>
    </citation>
    <scope>NUCLEOTIDE SEQUENCE [LARGE SCALE GENOMIC DNA]</scope>
    <source>
        <strain evidence="8">JXDWG</strain>
        <tissue evidence="8">Leaf</tissue>
    </source>
</reference>
<evidence type="ECO:0000256" key="6">
    <source>
        <dbReference type="SAM" id="MobiDB-lite"/>
    </source>
</evidence>
<protein>
    <recommendedName>
        <fullName evidence="7">BHLH domain-containing protein</fullName>
    </recommendedName>
</protein>
<evidence type="ECO:0000256" key="2">
    <source>
        <dbReference type="ARBA" id="ARBA00023015"/>
    </source>
</evidence>
<keyword evidence="9" id="KW-1185">Reference proteome</keyword>
<dbReference type="PROSITE" id="PS50888">
    <property type="entry name" value="BHLH"/>
    <property type="match status" value="1"/>
</dbReference>
<dbReference type="GO" id="GO:0003700">
    <property type="term" value="F:DNA-binding transcription factor activity"/>
    <property type="evidence" value="ECO:0007669"/>
    <property type="project" value="TreeGrafter"/>
</dbReference>
<comment type="caution">
    <text evidence="8">The sequence shown here is derived from an EMBL/GenBank/DDBJ whole genome shotgun (WGS) entry which is preliminary data.</text>
</comment>
<dbReference type="PANTHER" id="PTHR31945">
    <property type="entry name" value="TRANSCRIPTION FACTOR SCREAM2-RELATED"/>
    <property type="match status" value="1"/>
</dbReference>
<dbReference type="InterPro" id="IPR011598">
    <property type="entry name" value="bHLH_dom"/>
</dbReference>
<dbReference type="CDD" id="cd04873">
    <property type="entry name" value="ACT_UUR-ACR-like"/>
    <property type="match status" value="1"/>
</dbReference>
<evidence type="ECO:0000256" key="4">
    <source>
        <dbReference type="ARBA" id="ARBA00023242"/>
    </source>
</evidence>
<dbReference type="InterPro" id="IPR036638">
    <property type="entry name" value="HLH_DNA-bd_sf"/>
</dbReference>
<comment type="subcellular location">
    <subcellularLocation>
        <location evidence="1">Nucleus</location>
    </subcellularLocation>
</comment>
<keyword evidence="5" id="KW-0175">Coiled coil</keyword>
<feature type="compositionally biased region" description="Polar residues" evidence="6">
    <location>
        <begin position="512"/>
        <end position="527"/>
    </location>
</feature>
<evidence type="ECO:0000256" key="1">
    <source>
        <dbReference type="ARBA" id="ARBA00004123"/>
    </source>
</evidence>
<feature type="region of interest" description="Disordered" evidence="6">
    <location>
        <begin position="512"/>
        <end position="531"/>
    </location>
</feature>
<feature type="region of interest" description="Disordered" evidence="6">
    <location>
        <begin position="380"/>
        <end position="435"/>
    </location>
</feature>
<evidence type="ECO:0000313" key="9">
    <source>
        <dbReference type="Proteomes" id="UP001419268"/>
    </source>
</evidence>